<sequence>MVSGKETGMLKWFYLIFLLPGWMLFAFLLNQAQTSANLIGLALAGIYALGGYRLWLHPLLLEKRYQRSLQESQKIQAELQALELERENQFLQALKSERPSLDSQLPMQKSEAPQKKEKMP</sequence>
<gene>
    <name evidence="4" type="ORF">COW36_20250</name>
</gene>
<keyword evidence="1" id="KW-0175">Coiled coil</keyword>
<dbReference type="AlphaFoldDB" id="A0A2M7G004"/>
<organism evidence="4 5">
    <name type="scientific">bacterium (Candidatus Blackallbacteria) CG17_big_fil_post_rev_8_21_14_2_50_48_46</name>
    <dbReference type="NCBI Taxonomy" id="2014261"/>
    <lineage>
        <taxon>Bacteria</taxon>
        <taxon>Candidatus Blackallbacteria</taxon>
    </lineage>
</organism>
<keyword evidence="3" id="KW-0472">Membrane</keyword>
<comment type="caution">
    <text evidence="4">The sequence shown here is derived from an EMBL/GenBank/DDBJ whole genome shotgun (WGS) entry which is preliminary data.</text>
</comment>
<evidence type="ECO:0000256" key="3">
    <source>
        <dbReference type="SAM" id="Phobius"/>
    </source>
</evidence>
<evidence type="ECO:0000313" key="5">
    <source>
        <dbReference type="Proteomes" id="UP000231019"/>
    </source>
</evidence>
<feature type="transmembrane region" description="Helical" evidence="3">
    <location>
        <begin position="12"/>
        <end position="29"/>
    </location>
</feature>
<dbReference type="Proteomes" id="UP000231019">
    <property type="component" value="Unassembled WGS sequence"/>
</dbReference>
<evidence type="ECO:0000256" key="1">
    <source>
        <dbReference type="SAM" id="Coils"/>
    </source>
</evidence>
<feature type="coiled-coil region" evidence="1">
    <location>
        <begin position="65"/>
        <end position="94"/>
    </location>
</feature>
<protein>
    <submittedName>
        <fullName evidence="4">Uncharacterized protein</fullName>
    </submittedName>
</protein>
<accession>A0A2M7G004</accession>
<proteinExistence type="predicted"/>
<evidence type="ECO:0000313" key="4">
    <source>
        <dbReference type="EMBL" id="PIW14739.1"/>
    </source>
</evidence>
<dbReference type="EMBL" id="PFFQ01000056">
    <property type="protein sequence ID" value="PIW14739.1"/>
    <property type="molecule type" value="Genomic_DNA"/>
</dbReference>
<feature type="transmembrane region" description="Helical" evidence="3">
    <location>
        <begin position="35"/>
        <end position="56"/>
    </location>
</feature>
<name>A0A2M7G004_9BACT</name>
<reference evidence="4 5" key="1">
    <citation type="submission" date="2017-09" db="EMBL/GenBank/DDBJ databases">
        <title>Depth-based differentiation of microbial function through sediment-hosted aquifers and enrichment of novel symbionts in the deep terrestrial subsurface.</title>
        <authorList>
            <person name="Probst A.J."/>
            <person name="Ladd B."/>
            <person name="Jarett J.K."/>
            <person name="Geller-Mcgrath D.E."/>
            <person name="Sieber C.M."/>
            <person name="Emerson J.B."/>
            <person name="Anantharaman K."/>
            <person name="Thomas B.C."/>
            <person name="Malmstrom R."/>
            <person name="Stieglmeier M."/>
            <person name="Klingl A."/>
            <person name="Woyke T."/>
            <person name="Ryan C.M."/>
            <person name="Banfield J.F."/>
        </authorList>
    </citation>
    <scope>NUCLEOTIDE SEQUENCE [LARGE SCALE GENOMIC DNA]</scope>
    <source>
        <strain evidence="4">CG17_big_fil_post_rev_8_21_14_2_50_48_46</strain>
    </source>
</reference>
<keyword evidence="3" id="KW-0812">Transmembrane</keyword>
<feature type="region of interest" description="Disordered" evidence="2">
    <location>
        <begin position="96"/>
        <end position="120"/>
    </location>
</feature>
<evidence type="ECO:0000256" key="2">
    <source>
        <dbReference type="SAM" id="MobiDB-lite"/>
    </source>
</evidence>
<keyword evidence="3" id="KW-1133">Transmembrane helix</keyword>